<evidence type="ECO:0000313" key="1">
    <source>
        <dbReference type="EMBL" id="RYU47353.1"/>
    </source>
</evidence>
<dbReference type="PRINTS" id="PR00081">
    <property type="entry name" value="GDHRDH"/>
</dbReference>
<dbReference type="PANTHER" id="PTHR43544:SF12">
    <property type="entry name" value="NAD(P)-BINDING ROSSMANN-FOLD SUPERFAMILY PROTEIN"/>
    <property type="match status" value="1"/>
</dbReference>
<dbReference type="OrthoDB" id="9785826at2"/>
<dbReference type="SUPFAM" id="SSF51735">
    <property type="entry name" value="NAD(P)-binding Rossmann-fold domains"/>
    <property type="match status" value="1"/>
</dbReference>
<dbReference type="AlphaFoldDB" id="A0A4Q5KNK3"/>
<evidence type="ECO:0000313" key="2">
    <source>
        <dbReference type="Proteomes" id="UP000293465"/>
    </source>
</evidence>
<dbReference type="InterPro" id="IPR036291">
    <property type="entry name" value="NAD(P)-bd_dom_sf"/>
</dbReference>
<gene>
    <name evidence="1" type="ORF">ERW49_06435</name>
</gene>
<protein>
    <submittedName>
        <fullName evidence="1">SDR family oxidoreductase</fullName>
    </submittedName>
</protein>
<dbReference type="Pfam" id="PF00106">
    <property type="entry name" value="adh_short"/>
    <property type="match status" value="1"/>
</dbReference>
<dbReference type="PANTHER" id="PTHR43544">
    <property type="entry name" value="SHORT-CHAIN DEHYDROGENASE/REDUCTASE"/>
    <property type="match status" value="1"/>
</dbReference>
<reference evidence="1 2" key="1">
    <citation type="submission" date="2019-02" db="EMBL/GenBank/DDBJ databases">
        <title>Genome sequences of Aliivibrio finisterrensis strains from farmed Atlantic salmon.</title>
        <authorList>
            <person name="Bowman J.P."/>
        </authorList>
    </citation>
    <scope>NUCLEOTIDE SEQUENCE [LARGE SCALE GENOMIC DNA]</scope>
    <source>
        <strain evidence="1 2">A32</strain>
    </source>
</reference>
<sequence>MMNILIVGGNGGIGFAMIKECLTQYSDAQIHATYRRTKPQFQHERVRWYQVNVRHDDEVKVFSEHFDDINWIINCVGILHTQDKGPEKNLTALDSVFFQQIMMTNTLPTLLLAKYFTSKLKKTDTPKFAVISAKVGSISDNQLGGWYSYRASKAALNMFIKTMSIEWQRILKNGVVLALHPGTTDTPLSEPFQANVPQGKLFTPERVAYDLIGLIASSTPQQSGSFLAYSGERLAW</sequence>
<proteinExistence type="predicted"/>
<dbReference type="Gene3D" id="3.40.50.720">
    <property type="entry name" value="NAD(P)-binding Rossmann-like Domain"/>
    <property type="match status" value="1"/>
</dbReference>
<organism evidence="1 2">
    <name type="scientific">Aliivibrio finisterrensis</name>
    <dbReference type="NCBI Taxonomy" id="511998"/>
    <lineage>
        <taxon>Bacteria</taxon>
        <taxon>Pseudomonadati</taxon>
        <taxon>Pseudomonadota</taxon>
        <taxon>Gammaproteobacteria</taxon>
        <taxon>Vibrionales</taxon>
        <taxon>Vibrionaceae</taxon>
        <taxon>Aliivibrio</taxon>
    </lineage>
</organism>
<accession>A0A4Q5KNK3</accession>
<dbReference type="InterPro" id="IPR002347">
    <property type="entry name" value="SDR_fam"/>
</dbReference>
<dbReference type="GO" id="GO:0005737">
    <property type="term" value="C:cytoplasm"/>
    <property type="evidence" value="ECO:0007669"/>
    <property type="project" value="TreeGrafter"/>
</dbReference>
<dbReference type="InterPro" id="IPR051468">
    <property type="entry name" value="Fungal_SecMetab_SDRs"/>
</dbReference>
<dbReference type="Proteomes" id="UP000293465">
    <property type="component" value="Unassembled WGS sequence"/>
</dbReference>
<dbReference type="NCBIfam" id="NF006532">
    <property type="entry name" value="PRK09009.1"/>
    <property type="match status" value="1"/>
</dbReference>
<dbReference type="EMBL" id="SEZJ01000004">
    <property type="protein sequence ID" value="RYU47353.1"/>
    <property type="molecule type" value="Genomic_DNA"/>
</dbReference>
<comment type="caution">
    <text evidence="1">The sequence shown here is derived from an EMBL/GenBank/DDBJ whole genome shotgun (WGS) entry which is preliminary data.</text>
</comment>
<dbReference type="GO" id="GO:0016491">
    <property type="term" value="F:oxidoreductase activity"/>
    <property type="evidence" value="ECO:0007669"/>
    <property type="project" value="TreeGrafter"/>
</dbReference>
<name>A0A4Q5KNK3_9GAMM</name>